<organism evidence="3 4">
    <name type="scientific">Flavobacterium cheonanense</name>
    <dbReference type="NCBI Taxonomy" id="706183"/>
    <lineage>
        <taxon>Bacteria</taxon>
        <taxon>Pseudomonadati</taxon>
        <taxon>Bacteroidota</taxon>
        <taxon>Flavobacteriia</taxon>
        <taxon>Flavobacteriales</taxon>
        <taxon>Flavobacteriaceae</taxon>
        <taxon>Flavobacterium</taxon>
    </lineage>
</organism>
<proteinExistence type="predicted"/>
<dbReference type="EMBL" id="BAABCT010000005">
    <property type="protein sequence ID" value="GAA4075293.1"/>
    <property type="molecule type" value="Genomic_DNA"/>
</dbReference>
<name>A0ABP7VV96_9FLAO</name>
<evidence type="ECO:0000259" key="2">
    <source>
        <dbReference type="PROSITE" id="PS50110"/>
    </source>
</evidence>
<evidence type="ECO:0000256" key="1">
    <source>
        <dbReference type="PROSITE-ProRule" id="PRU00169"/>
    </source>
</evidence>
<feature type="modified residue" description="4-aspartylphosphate" evidence="1">
    <location>
        <position position="59"/>
    </location>
</feature>
<feature type="domain" description="Response regulatory" evidence="2">
    <location>
        <begin position="4"/>
        <end position="132"/>
    </location>
</feature>
<dbReference type="Gene3D" id="3.40.50.2300">
    <property type="match status" value="1"/>
</dbReference>
<reference evidence="4" key="1">
    <citation type="journal article" date="2019" name="Int. J. Syst. Evol. Microbiol.">
        <title>The Global Catalogue of Microorganisms (GCM) 10K type strain sequencing project: providing services to taxonomists for standard genome sequencing and annotation.</title>
        <authorList>
            <consortium name="The Broad Institute Genomics Platform"/>
            <consortium name="The Broad Institute Genome Sequencing Center for Infectious Disease"/>
            <person name="Wu L."/>
            <person name="Ma J."/>
        </authorList>
    </citation>
    <scope>NUCLEOTIDE SEQUENCE [LARGE SCALE GENOMIC DNA]</scope>
    <source>
        <strain evidence="4">JCM 17069</strain>
    </source>
</reference>
<dbReference type="RefSeq" id="WP_344816687.1">
    <property type="nucleotide sequence ID" value="NZ_BAABCT010000005.1"/>
</dbReference>
<comment type="caution">
    <text evidence="3">The sequence shown here is derived from an EMBL/GenBank/DDBJ whole genome shotgun (WGS) entry which is preliminary data.</text>
</comment>
<dbReference type="Proteomes" id="UP001500367">
    <property type="component" value="Unassembled WGS sequence"/>
</dbReference>
<keyword evidence="4" id="KW-1185">Reference proteome</keyword>
<protein>
    <recommendedName>
        <fullName evidence="2">Response regulatory domain-containing protein</fullName>
    </recommendedName>
</protein>
<dbReference type="InterPro" id="IPR001789">
    <property type="entry name" value="Sig_transdc_resp-reg_receiver"/>
</dbReference>
<dbReference type="SUPFAM" id="SSF52172">
    <property type="entry name" value="CheY-like"/>
    <property type="match status" value="1"/>
</dbReference>
<dbReference type="InterPro" id="IPR011006">
    <property type="entry name" value="CheY-like_superfamily"/>
</dbReference>
<accession>A0ABP7VV96</accession>
<sequence>MFKKVIIAEDFDSINLAVMQVLSELGVTEIHHAKYCDDAQLKIKKAILDNEPFDLLISDLSFRADHRKVQLISGDDLIKWVREVQPDLKIIVHSVEDKTFHIKSLFENQNIDGFVIKGRRSIHELKKAIKNLFQTNEKYISPEMEHLLQDKTINEIDNFDIELIKQLSLGVPQDKMDIKFKELGITPSSKSTIEKRIGKLKDYFKANNTVHLISIAKDLGIV</sequence>
<dbReference type="PROSITE" id="PS50110">
    <property type="entry name" value="RESPONSE_REGULATORY"/>
    <property type="match status" value="1"/>
</dbReference>
<gene>
    <name evidence="3" type="ORF">GCM10022389_21180</name>
</gene>
<keyword evidence="1" id="KW-0597">Phosphoprotein</keyword>
<evidence type="ECO:0000313" key="4">
    <source>
        <dbReference type="Proteomes" id="UP001500367"/>
    </source>
</evidence>
<evidence type="ECO:0000313" key="3">
    <source>
        <dbReference type="EMBL" id="GAA4075293.1"/>
    </source>
</evidence>